<sequence>MAAPTQLLVAVWTMAVILLDGAAAGTYEVYVGGKQSELELDDVTNPGSFRGALAQASSDTGASTITFSQYLINPFVTLTNGDLTVTLQPGASLTIDGTLPDGSQFGIFSDAATHATITLASANAFNFQNLILNGVSLNVSASGASLAVGSCRLTGENKDAGPPAISMQQGTSLLVDASTFDTLNCSLGSGAGIYGVSADITVSQFTTNAAIQGGAIYTDNAAELKISTTIFQDNSATLAVGAVRAACRGSPTRDSGAVQITGTSFFANYAPTGGALEIAGCVDPLISDCSFFDNRADSGAAGALLATSFTNLTVGRSTFYANIATTGGAIAIQAPQLGSPLNNVLQLRESTLNSNQAGGAGGAVYVNSGSGGGSSLSSLSVAFVTFADNTAASGASAIQADGSAQVSSSIFVCPGAPGQPCVAAGPSGSAQLSRCILPGGFGVPGDGNIDESDPMLGALIDNGGATLSMLPQPGSPAIDAGSALALNGDAVDQRGSPRTVCAAPDIGAVETGKLPPTATTAAAAPIFFEAPSKREPFSETLVVADLFTSPTKDGAVKLAVAAPAPAGLTLNSTSGAFTVTPANGFLGNFTFYVNGVRDCAGEALTSAGNVTIIVQFSNKAPAAGALAYSTRQGELLAVSAGDGLFSNASDPDGDTLSLVSNTQPAHGSLQVWQNGSFEYTPNQTYTGSDGFTYTLTDGSASTTGTVSITIVSNRPPVVSAPKYSVRQGKALTVLAAAGLLTNASDPENDTLSVSGNTQPAHGSLDLQEDGSFEYTPNETYSGQDIFNYTVTDGIAFTTAAVIITIMLRALSQSSQSH</sequence>
<feature type="region of interest" description="Disordered" evidence="1">
    <location>
        <begin position="745"/>
        <end position="769"/>
    </location>
</feature>
<proteinExistence type="predicted"/>
<evidence type="ECO:0000313" key="3">
    <source>
        <dbReference type="EMBL" id="KIY97405.1"/>
    </source>
</evidence>
<protein>
    <submittedName>
        <fullName evidence="3">Outer membrane adhesin like protein</fullName>
    </submittedName>
</protein>
<keyword evidence="2" id="KW-0732">Signal</keyword>
<name>A0A0D2MS65_9CHLO</name>
<gene>
    <name evidence="3" type="ORF">MNEG_10559</name>
</gene>
<feature type="chain" id="PRO_5002247192" evidence="2">
    <location>
        <begin position="25"/>
        <end position="817"/>
    </location>
</feature>
<dbReference type="Pfam" id="PF17963">
    <property type="entry name" value="Big_9"/>
    <property type="match status" value="2"/>
</dbReference>
<dbReference type="KEGG" id="mng:MNEG_10559"/>
<dbReference type="RefSeq" id="XP_013896425.1">
    <property type="nucleotide sequence ID" value="XM_014040971.1"/>
</dbReference>
<dbReference type="AlphaFoldDB" id="A0A0D2MS65"/>
<dbReference type="GeneID" id="25727733"/>
<dbReference type="NCBIfam" id="NF012211">
    <property type="entry name" value="tand_rpt_95"/>
    <property type="match status" value="2"/>
</dbReference>
<dbReference type="NCBIfam" id="NF041518">
    <property type="entry name" value="choice_anch_Q"/>
    <property type="match status" value="1"/>
</dbReference>
<feature type="compositionally biased region" description="Polar residues" evidence="1">
    <location>
        <begin position="749"/>
        <end position="760"/>
    </location>
</feature>
<evidence type="ECO:0000313" key="4">
    <source>
        <dbReference type="Proteomes" id="UP000054498"/>
    </source>
</evidence>
<dbReference type="Proteomes" id="UP000054498">
    <property type="component" value="Unassembled WGS sequence"/>
</dbReference>
<dbReference type="InterPro" id="IPR011050">
    <property type="entry name" value="Pectin_lyase_fold/virulence"/>
</dbReference>
<keyword evidence="4" id="KW-1185">Reference proteome</keyword>
<dbReference type="EMBL" id="KK102586">
    <property type="protein sequence ID" value="KIY97405.1"/>
    <property type="molecule type" value="Genomic_DNA"/>
</dbReference>
<evidence type="ECO:0000256" key="2">
    <source>
        <dbReference type="SAM" id="SignalP"/>
    </source>
</evidence>
<dbReference type="InterPro" id="IPR059226">
    <property type="entry name" value="Choice_anch_Q_dom"/>
</dbReference>
<dbReference type="Gene3D" id="2.60.40.3440">
    <property type="match status" value="1"/>
</dbReference>
<evidence type="ECO:0000256" key="1">
    <source>
        <dbReference type="SAM" id="MobiDB-lite"/>
    </source>
</evidence>
<reference evidence="3 4" key="1">
    <citation type="journal article" date="2013" name="BMC Genomics">
        <title>Reconstruction of the lipid metabolism for the microalga Monoraphidium neglectum from its genome sequence reveals characteristics suitable for biofuel production.</title>
        <authorList>
            <person name="Bogen C."/>
            <person name="Al-Dilaimi A."/>
            <person name="Albersmeier A."/>
            <person name="Wichmann J."/>
            <person name="Grundmann M."/>
            <person name="Rupp O."/>
            <person name="Lauersen K.J."/>
            <person name="Blifernez-Klassen O."/>
            <person name="Kalinowski J."/>
            <person name="Goesmann A."/>
            <person name="Mussgnug J.H."/>
            <person name="Kruse O."/>
        </authorList>
    </citation>
    <scope>NUCLEOTIDE SEQUENCE [LARGE SCALE GENOMIC DNA]</scope>
    <source>
        <strain evidence="3 4">SAG 48.87</strain>
    </source>
</reference>
<dbReference type="Gene3D" id="2.60.40.2810">
    <property type="match status" value="1"/>
</dbReference>
<dbReference type="SUPFAM" id="SSF51126">
    <property type="entry name" value="Pectin lyase-like"/>
    <property type="match status" value="1"/>
</dbReference>
<feature type="signal peptide" evidence="2">
    <location>
        <begin position="1"/>
        <end position="24"/>
    </location>
</feature>
<accession>A0A0D2MS65</accession>
<organism evidence="3 4">
    <name type="scientific">Monoraphidium neglectum</name>
    <dbReference type="NCBI Taxonomy" id="145388"/>
    <lineage>
        <taxon>Eukaryota</taxon>
        <taxon>Viridiplantae</taxon>
        <taxon>Chlorophyta</taxon>
        <taxon>core chlorophytes</taxon>
        <taxon>Chlorophyceae</taxon>
        <taxon>CS clade</taxon>
        <taxon>Sphaeropleales</taxon>
        <taxon>Selenastraceae</taxon>
        <taxon>Monoraphidium</taxon>
    </lineage>
</organism>